<name>A0A9X2H3B9_9HYPH</name>
<dbReference type="InterPro" id="IPR036263">
    <property type="entry name" value="Chorismate_II_sf"/>
</dbReference>
<organism evidence="4 5">
    <name type="scientific">Aurantimonas marianensis</name>
    <dbReference type="NCBI Taxonomy" id="2920428"/>
    <lineage>
        <taxon>Bacteria</taxon>
        <taxon>Pseudomonadati</taxon>
        <taxon>Pseudomonadota</taxon>
        <taxon>Alphaproteobacteria</taxon>
        <taxon>Hyphomicrobiales</taxon>
        <taxon>Aurantimonadaceae</taxon>
        <taxon>Aurantimonas</taxon>
    </lineage>
</organism>
<dbReference type="PROSITE" id="PS51168">
    <property type="entry name" value="CHORISMATE_MUT_2"/>
    <property type="match status" value="1"/>
</dbReference>
<dbReference type="GO" id="GO:0009697">
    <property type="term" value="P:salicylic acid biosynthetic process"/>
    <property type="evidence" value="ECO:0007669"/>
    <property type="project" value="InterPro"/>
</dbReference>
<evidence type="ECO:0000313" key="4">
    <source>
        <dbReference type="EMBL" id="MCP3054502.1"/>
    </source>
</evidence>
<comment type="caution">
    <text evidence="4">The sequence shown here is derived from an EMBL/GenBank/DDBJ whole genome shotgun (WGS) entry which is preliminary data.</text>
</comment>
<evidence type="ECO:0000256" key="2">
    <source>
        <dbReference type="ARBA" id="ARBA00023235"/>
    </source>
</evidence>
<dbReference type="InterPro" id="IPR002701">
    <property type="entry name" value="CM_II_prokaryot"/>
</dbReference>
<dbReference type="Proteomes" id="UP001155220">
    <property type="component" value="Unassembled WGS sequence"/>
</dbReference>
<dbReference type="NCBIfam" id="TIGR01803">
    <property type="entry name" value="CM-like"/>
    <property type="match status" value="1"/>
</dbReference>
<dbReference type="Gene3D" id="1.20.59.10">
    <property type="entry name" value="Chorismate mutase"/>
    <property type="match status" value="1"/>
</dbReference>
<evidence type="ECO:0000259" key="3">
    <source>
        <dbReference type="PROSITE" id="PS51168"/>
    </source>
</evidence>
<sequence length="98" mass="11518">MRRQPTDCDSMEELRAEIDRLDGEIFDLFAERMRYIRRAADIKREANIPADVPERVDEVIFNARTHAAERGLDPNLYGRFWERLVRAAIAVEKSLLTR</sequence>
<dbReference type="SMART" id="SM00830">
    <property type="entry name" value="CM_2"/>
    <property type="match status" value="1"/>
</dbReference>
<dbReference type="Pfam" id="PF01817">
    <property type="entry name" value="CM_2"/>
    <property type="match status" value="1"/>
</dbReference>
<dbReference type="GO" id="GO:0046417">
    <property type="term" value="P:chorismate metabolic process"/>
    <property type="evidence" value="ECO:0007669"/>
    <property type="project" value="InterPro"/>
</dbReference>
<evidence type="ECO:0000313" key="5">
    <source>
        <dbReference type="Proteomes" id="UP001155220"/>
    </source>
</evidence>
<reference evidence="4" key="1">
    <citation type="submission" date="2022-03" db="EMBL/GenBank/DDBJ databases">
        <title>Aurantimonas Liuensis sp. Nov., isolated from the hadal seawater of the Mariana Trench.</title>
        <authorList>
            <person name="Liu R."/>
        </authorList>
    </citation>
    <scope>NUCLEOTIDE SEQUENCE</scope>
    <source>
        <strain evidence="4">LRZ36</strain>
    </source>
</reference>
<feature type="domain" description="Chorismate mutase" evidence="3">
    <location>
        <begin position="5"/>
        <end position="96"/>
    </location>
</feature>
<dbReference type="AlphaFoldDB" id="A0A9X2H3B9"/>
<dbReference type="GO" id="GO:0004106">
    <property type="term" value="F:chorismate mutase activity"/>
    <property type="evidence" value="ECO:0007669"/>
    <property type="project" value="UniProtKB-EC"/>
</dbReference>
<keyword evidence="2" id="KW-0413">Isomerase</keyword>
<dbReference type="InterPro" id="IPR051331">
    <property type="entry name" value="Chorismate_mutase-related"/>
</dbReference>
<dbReference type="InterPro" id="IPR008241">
    <property type="entry name" value="Isochorismate_pyruvate-lyase"/>
</dbReference>
<dbReference type="RefSeq" id="WP_253963378.1">
    <property type="nucleotide sequence ID" value="NZ_JALHBS010000028.1"/>
</dbReference>
<dbReference type="PANTHER" id="PTHR38041">
    <property type="entry name" value="CHORISMATE MUTASE"/>
    <property type="match status" value="1"/>
</dbReference>
<dbReference type="SUPFAM" id="SSF48600">
    <property type="entry name" value="Chorismate mutase II"/>
    <property type="match status" value="1"/>
</dbReference>
<dbReference type="PANTHER" id="PTHR38041:SF1">
    <property type="entry name" value="CHORISMATE MUTASE"/>
    <property type="match status" value="1"/>
</dbReference>
<dbReference type="EC" id="5.4.99.5" evidence="1"/>
<proteinExistence type="predicted"/>
<accession>A0A9X2H3B9</accession>
<dbReference type="InterPro" id="IPR036979">
    <property type="entry name" value="CM_dom_sf"/>
</dbReference>
<dbReference type="EMBL" id="JALHBS010000028">
    <property type="protein sequence ID" value="MCP3054502.1"/>
    <property type="molecule type" value="Genomic_DNA"/>
</dbReference>
<protein>
    <recommendedName>
        <fullName evidence="1">chorismate mutase</fullName>
        <ecNumber evidence="1">5.4.99.5</ecNumber>
    </recommendedName>
</protein>
<keyword evidence="5" id="KW-1185">Reference proteome</keyword>
<dbReference type="GO" id="GO:0016835">
    <property type="term" value="F:carbon-oxygen lyase activity"/>
    <property type="evidence" value="ECO:0007669"/>
    <property type="project" value="InterPro"/>
</dbReference>
<evidence type="ECO:0000256" key="1">
    <source>
        <dbReference type="ARBA" id="ARBA00012404"/>
    </source>
</evidence>
<gene>
    <name evidence="4" type="ORF">MJ956_05005</name>
</gene>